<organism evidence="3 4">
    <name type="scientific">Daphnia magna</name>
    <dbReference type="NCBI Taxonomy" id="35525"/>
    <lineage>
        <taxon>Eukaryota</taxon>
        <taxon>Metazoa</taxon>
        <taxon>Ecdysozoa</taxon>
        <taxon>Arthropoda</taxon>
        <taxon>Crustacea</taxon>
        <taxon>Branchiopoda</taxon>
        <taxon>Diplostraca</taxon>
        <taxon>Cladocera</taxon>
        <taxon>Anomopoda</taxon>
        <taxon>Daphniidae</taxon>
        <taxon>Daphnia</taxon>
    </lineage>
</organism>
<dbReference type="NCBIfam" id="TIGR00369">
    <property type="entry name" value="unchar_dom_1"/>
    <property type="match status" value="1"/>
</dbReference>
<name>A0A0P5VCT8_9CRUS</name>
<dbReference type="GO" id="GO:0047617">
    <property type="term" value="F:fatty acyl-CoA hydrolase activity"/>
    <property type="evidence" value="ECO:0007669"/>
    <property type="project" value="InterPro"/>
</dbReference>
<evidence type="ECO:0000256" key="1">
    <source>
        <dbReference type="ARBA" id="ARBA00008324"/>
    </source>
</evidence>
<dbReference type="AlphaFoldDB" id="A0A0P5VCT8"/>
<dbReference type="CDD" id="cd03443">
    <property type="entry name" value="PaaI_thioesterase"/>
    <property type="match status" value="1"/>
</dbReference>
<dbReference type="PANTHER" id="PTHR21660">
    <property type="entry name" value="THIOESTERASE SUPERFAMILY MEMBER-RELATED"/>
    <property type="match status" value="1"/>
</dbReference>
<dbReference type="SUPFAM" id="SSF54637">
    <property type="entry name" value="Thioesterase/thiol ester dehydrase-isomerase"/>
    <property type="match status" value="1"/>
</dbReference>
<reference evidence="3 4" key="1">
    <citation type="submission" date="2016-03" db="EMBL/GenBank/DDBJ databases">
        <title>EvidentialGene: Evidence-directed Construction of Genes on Genomes.</title>
        <authorList>
            <person name="Gilbert D.G."/>
            <person name="Choi J.-H."/>
            <person name="Mockaitis K."/>
            <person name="Colbourne J."/>
            <person name="Pfrender M."/>
        </authorList>
    </citation>
    <scope>NUCLEOTIDE SEQUENCE [LARGE SCALE GENOMIC DNA]</scope>
    <source>
        <strain evidence="3 4">Xinb3</strain>
        <tissue evidence="3">Complete organism</tissue>
    </source>
</reference>
<sequence>MCQKNTLQLLRNIWLQRVKSGQGFDQKIYQKVKIVAGGEGTCEVEFQVEDEHTNPAGLLHGGFSACLVDSVSTLALLTHPRRVPGVSVNLNMTYLNAAKIGDHILVKAATDKVGKNLAFLNVQIINKQSGAILAQGSHTKYIV</sequence>
<evidence type="ECO:0000256" key="2">
    <source>
        <dbReference type="ARBA" id="ARBA00022801"/>
    </source>
</evidence>
<dbReference type="STRING" id="35525.A0A0P5VCT8"/>
<dbReference type="InterPro" id="IPR029069">
    <property type="entry name" value="HotDog_dom_sf"/>
</dbReference>
<comment type="similarity">
    <text evidence="1">Belongs to the thioesterase PaaI family.</text>
</comment>
<dbReference type="PANTHER" id="PTHR21660:SF1">
    <property type="entry name" value="ACYL-COENZYME A THIOESTERASE 13"/>
    <property type="match status" value="1"/>
</dbReference>
<dbReference type="FunFam" id="3.10.129.10:FF:000033">
    <property type="entry name" value="acyl-coenzyme A thioesterase 13"/>
    <property type="match status" value="1"/>
</dbReference>
<proteinExistence type="inferred from homology"/>
<comment type="caution">
    <text evidence="3">The sequence shown here is derived from an EMBL/GenBank/DDBJ whole genome shotgun (WGS) entry which is preliminary data.</text>
</comment>
<evidence type="ECO:0000313" key="4">
    <source>
        <dbReference type="Proteomes" id="UP000076858"/>
    </source>
</evidence>
<dbReference type="Pfam" id="PF03061">
    <property type="entry name" value="4HBT"/>
    <property type="match status" value="1"/>
</dbReference>
<dbReference type="EMBL" id="LRGB01002849">
    <property type="protein sequence ID" value="KZS06041.1"/>
    <property type="molecule type" value="Genomic_DNA"/>
</dbReference>
<evidence type="ECO:0000313" key="3">
    <source>
        <dbReference type="EMBL" id="KZS06041.1"/>
    </source>
</evidence>
<dbReference type="Proteomes" id="UP000076858">
    <property type="component" value="Unassembled WGS sequence"/>
</dbReference>
<keyword evidence="4" id="KW-1185">Reference proteome</keyword>
<dbReference type="InterPro" id="IPR039298">
    <property type="entry name" value="ACOT13"/>
</dbReference>
<dbReference type="Gene3D" id="3.10.129.10">
    <property type="entry name" value="Hotdog Thioesterase"/>
    <property type="match status" value="1"/>
</dbReference>
<accession>A0A0P5VCT8</accession>
<dbReference type="OrthoDB" id="46529at2759"/>
<protein>
    <submittedName>
        <fullName evidence="3">Acyl-coenzyme A thioesterase 13</fullName>
    </submittedName>
</protein>
<dbReference type="InterPro" id="IPR006683">
    <property type="entry name" value="Thioestr_dom"/>
</dbReference>
<gene>
    <name evidence="3" type="ORF">APZ42_030526</name>
</gene>
<dbReference type="InterPro" id="IPR003736">
    <property type="entry name" value="PAAI_dom"/>
</dbReference>
<keyword evidence="2" id="KW-0378">Hydrolase</keyword>